<organism evidence="2 3">
    <name type="scientific">Lysobacter panacisoli</name>
    <dbReference type="NCBI Taxonomy" id="1255263"/>
    <lineage>
        <taxon>Bacteria</taxon>
        <taxon>Pseudomonadati</taxon>
        <taxon>Pseudomonadota</taxon>
        <taxon>Gammaproteobacteria</taxon>
        <taxon>Lysobacterales</taxon>
        <taxon>Lysobacteraceae</taxon>
        <taxon>Lysobacter</taxon>
    </lineage>
</organism>
<keyword evidence="3" id="KW-1185">Reference proteome</keyword>
<evidence type="ECO:0000313" key="2">
    <source>
        <dbReference type="EMBL" id="GAA5069780.1"/>
    </source>
</evidence>
<evidence type="ECO:0000256" key="1">
    <source>
        <dbReference type="SAM" id="Phobius"/>
    </source>
</evidence>
<feature type="transmembrane region" description="Helical" evidence="1">
    <location>
        <begin position="12"/>
        <end position="30"/>
    </location>
</feature>
<keyword evidence="1" id="KW-0812">Transmembrane</keyword>
<dbReference type="Proteomes" id="UP001501083">
    <property type="component" value="Unassembled WGS sequence"/>
</dbReference>
<protein>
    <recommendedName>
        <fullName evidence="4">PepSY domain-containing protein</fullName>
    </recommendedName>
</protein>
<proteinExistence type="predicted"/>
<keyword evidence="1" id="KW-0472">Membrane</keyword>
<gene>
    <name evidence="2" type="ORF">GCM10025759_06970</name>
</gene>
<feature type="transmembrane region" description="Helical" evidence="1">
    <location>
        <begin position="100"/>
        <end position="119"/>
    </location>
</feature>
<accession>A0ABP9L634</accession>
<comment type="caution">
    <text evidence="2">The sequence shown here is derived from an EMBL/GenBank/DDBJ whole genome shotgun (WGS) entry which is preliminary data.</text>
</comment>
<evidence type="ECO:0000313" key="3">
    <source>
        <dbReference type="Proteomes" id="UP001501083"/>
    </source>
</evidence>
<name>A0ABP9L634_9GAMM</name>
<evidence type="ECO:0008006" key="4">
    <source>
        <dbReference type="Google" id="ProtNLM"/>
    </source>
</evidence>
<dbReference type="EMBL" id="BAABKY010000001">
    <property type="protein sequence ID" value="GAA5069780.1"/>
    <property type="molecule type" value="Genomic_DNA"/>
</dbReference>
<sequence>MLRILLKFGMPAIWLLVPLLAVYGWLSPWSPAAAPLARYGDQTPVLIGISERSHYSLQSHDVRSARSYVLFPSALSDPRIVTVVQEHGAAATVEESTSGFWIYLASLALYGVGTWWFWFRRTRPDASSKASQIHSS</sequence>
<keyword evidence="1" id="KW-1133">Transmembrane helix</keyword>
<reference evidence="3" key="1">
    <citation type="journal article" date="2019" name="Int. J. Syst. Evol. Microbiol.">
        <title>The Global Catalogue of Microorganisms (GCM) 10K type strain sequencing project: providing services to taxonomists for standard genome sequencing and annotation.</title>
        <authorList>
            <consortium name="The Broad Institute Genomics Platform"/>
            <consortium name="The Broad Institute Genome Sequencing Center for Infectious Disease"/>
            <person name="Wu L."/>
            <person name="Ma J."/>
        </authorList>
    </citation>
    <scope>NUCLEOTIDE SEQUENCE [LARGE SCALE GENOMIC DNA]</scope>
    <source>
        <strain evidence="3">JCM 19212</strain>
    </source>
</reference>